<sequence>MQTKHFFSDPNQLVLAALHSLTLTNPSLALDSHNKIVFRRPDAPRRAKKVSVVTGGGSGHEPAFAGFVGHGLCDAAVAGTIFASPAAEQISRACIDRVPNDSGVLIIPNNYTGDVLHFGMATEKCRAAGIKTEFFAMNDDVGVGRKKSGKVGRRGIGGAALLLKLTGALAEAGGTLDEVYALAQFANDNLVSIGASLEHVHVPGRGAPEDHVAQDEVEIGMGIHNEPGSHRTKVDLVELVSTMLRQLLDESDKDRAYITRTPQDKFVLLINNLGGVSPLELSGLTYEVYRQLEANYQIKPVRVIQGSFLTSLNGLGFSVSLLKLSDKDVGAGQTMLQLIDAPAEAIGWSVPINPSTWENRIDTPVQLKDSNLDESQPSNMKLDPSVVKKVLGAGLQAVIKAEPEVTRFDTLVGDGDCGIGLKRGAEAIQALLDNPSPPLTDDIVSTVNRIVNVVEEVMDGTSGAIYAIFLNALAHGLRDQDTGSPQQATTEVWAKAIKHSITSLGRYTPAKPGDRTLIDALVPFGETLFAKHDPKAAAAAAQQGTESTKSMKASLGRSVYVGSEGDWIGKIPDPGAYGLSEFLTGLVNAA</sequence>
<protein>
    <submittedName>
        <fullName evidence="15">Dihydroxyacetone kinase 1</fullName>
    </submittedName>
</protein>
<dbReference type="RefSeq" id="XP_058334007.1">
    <property type="nucleotide sequence ID" value="XM_058470866.1"/>
</dbReference>
<evidence type="ECO:0000256" key="12">
    <source>
        <dbReference type="PIRSR" id="PIRSR612734-2"/>
    </source>
</evidence>
<comment type="caution">
    <text evidence="15">The sequence shown here is derived from an EMBL/GenBank/DDBJ whole genome shotgun (WGS) entry which is preliminary data.</text>
</comment>
<feature type="domain" description="DhaL" evidence="13">
    <location>
        <begin position="385"/>
        <end position="588"/>
    </location>
</feature>
<evidence type="ECO:0000256" key="7">
    <source>
        <dbReference type="ARBA" id="ARBA00022798"/>
    </source>
</evidence>
<comment type="pathway">
    <text evidence="2">Polyol metabolism; glycerol fermentation; glycerone phosphate from glycerol (oxidative route): step 2/2.</text>
</comment>
<feature type="domain" description="DhaK" evidence="14">
    <location>
        <begin position="9"/>
        <end position="348"/>
    </location>
</feature>
<dbReference type="NCBIfam" id="TIGR02361">
    <property type="entry name" value="dak_ATP"/>
    <property type="match status" value="1"/>
</dbReference>
<dbReference type="Gene3D" id="1.25.40.340">
    <property type="match status" value="1"/>
</dbReference>
<dbReference type="FunFam" id="3.40.50.10440:FF:000002">
    <property type="entry name" value="Dihydroxyacetone kinase"/>
    <property type="match status" value="1"/>
</dbReference>
<accession>A0A9W9PGT3</accession>
<evidence type="ECO:0000256" key="4">
    <source>
        <dbReference type="ARBA" id="ARBA00022679"/>
    </source>
</evidence>
<evidence type="ECO:0000256" key="9">
    <source>
        <dbReference type="ARBA" id="ARBA00047974"/>
    </source>
</evidence>
<dbReference type="OrthoDB" id="1724672at2759"/>
<evidence type="ECO:0000256" key="11">
    <source>
        <dbReference type="PIRSR" id="PIRSR612734-1"/>
    </source>
</evidence>
<evidence type="ECO:0000256" key="5">
    <source>
        <dbReference type="ARBA" id="ARBA00022741"/>
    </source>
</evidence>
<evidence type="ECO:0000256" key="2">
    <source>
        <dbReference type="ARBA" id="ARBA00004778"/>
    </source>
</evidence>
<evidence type="ECO:0000256" key="1">
    <source>
        <dbReference type="ARBA" id="ARBA00003264"/>
    </source>
</evidence>
<dbReference type="SMART" id="SM01120">
    <property type="entry name" value="Dak2"/>
    <property type="match status" value="1"/>
</dbReference>
<dbReference type="GO" id="GO:0004371">
    <property type="term" value="F:glycerone kinase activity"/>
    <property type="evidence" value="ECO:0007669"/>
    <property type="project" value="UniProtKB-EC"/>
</dbReference>
<evidence type="ECO:0000256" key="8">
    <source>
        <dbReference type="ARBA" id="ARBA00022840"/>
    </source>
</evidence>
<reference evidence="15" key="1">
    <citation type="submission" date="2022-11" db="EMBL/GenBank/DDBJ databases">
        <authorList>
            <person name="Petersen C."/>
        </authorList>
    </citation>
    <scope>NUCLEOTIDE SEQUENCE</scope>
    <source>
        <strain evidence="15">IBT 19713</strain>
    </source>
</reference>
<dbReference type="GO" id="GO:0050354">
    <property type="term" value="F:triokinase activity"/>
    <property type="evidence" value="ECO:0007669"/>
    <property type="project" value="UniProtKB-EC"/>
</dbReference>
<dbReference type="GO" id="GO:0019563">
    <property type="term" value="P:glycerol catabolic process"/>
    <property type="evidence" value="ECO:0007669"/>
    <property type="project" value="TreeGrafter"/>
</dbReference>
<dbReference type="SUPFAM" id="SSF82549">
    <property type="entry name" value="DAK1/DegV-like"/>
    <property type="match status" value="1"/>
</dbReference>
<evidence type="ECO:0000256" key="3">
    <source>
        <dbReference type="ARBA" id="ARBA00008757"/>
    </source>
</evidence>
<dbReference type="Pfam" id="PF02734">
    <property type="entry name" value="Dak2"/>
    <property type="match status" value="1"/>
</dbReference>
<dbReference type="Pfam" id="PF02733">
    <property type="entry name" value="Dak1"/>
    <property type="match status" value="1"/>
</dbReference>
<dbReference type="InterPro" id="IPR004006">
    <property type="entry name" value="DhaK_dom"/>
</dbReference>
<evidence type="ECO:0000313" key="16">
    <source>
        <dbReference type="Proteomes" id="UP001150941"/>
    </source>
</evidence>
<evidence type="ECO:0000259" key="14">
    <source>
        <dbReference type="PROSITE" id="PS51481"/>
    </source>
</evidence>
<name>A0A9W9PGT3_9EURO</name>
<evidence type="ECO:0000313" key="15">
    <source>
        <dbReference type="EMBL" id="KAJ5246586.1"/>
    </source>
</evidence>
<evidence type="ECO:0000256" key="6">
    <source>
        <dbReference type="ARBA" id="ARBA00022777"/>
    </source>
</evidence>
<dbReference type="FunFam" id="1.25.40.340:FF:000001">
    <property type="entry name" value="Dihydroxyacetone kinase 1"/>
    <property type="match status" value="1"/>
</dbReference>
<dbReference type="PANTHER" id="PTHR28629:SF14">
    <property type="entry name" value="DIHYDROXYACETONE KINASE 1"/>
    <property type="match status" value="1"/>
</dbReference>
<comment type="catalytic activity">
    <reaction evidence="9">
        <text>D-glyceraldehyde + ATP = D-glyceraldehyde 3-phosphate + ADP + H(+)</text>
        <dbReference type="Rhea" id="RHEA:13941"/>
        <dbReference type="ChEBI" id="CHEBI:15378"/>
        <dbReference type="ChEBI" id="CHEBI:17378"/>
        <dbReference type="ChEBI" id="CHEBI:30616"/>
        <dbReference type="ChEBI" id="CHEBI:59776"/>
        <dbReference type="ChEBI" id="CHEBI:456216"/>
        <dbReference type="EC" id="2.7.1.28"/>
    </reaction>
</comment>
<gene>
    <name evidence="15" type="ORF">N7468_001569</name>
</gene>
<organism evidence="15 16">
    <name type="scientific">Penicillium chermesinum</name>
    <dbReference type="NCBI Taxonomy" id="63820"/>
    <lineage>
        <taxon>Eukaryota</taxon>
        <taxon>Fungi</taxon>
        <taxon>Dikarya</taxon>
        <taxon>Ascomycota</taxon>
        <taxon>Pezizomycotina</taxon>
        <taxon>Eurotiomycetes</taxon>
        <taxon>Eurotiomycetidae</taxon>
        <taxon>Eurotiales</taxon>
        <taxon>Aspergillaceae</taxon>
        <taxon>Penicillium</taxon>
    </lineage>
</organism>
<reference evidence="15" key="2">
    <citation type="journal article" date="2023" name="IMA Fungus">
        <title>Comparative genomic study of the Penicillium genus elucidates a diverse pangenome and 15 lateral gene transfer events.</title>
        <authorList>
            <person name="Petersen C."/>
            <person name="Sorensen T."/>
            <person name="Nielsen M.R."/>
            <person name="Sondergaard T.E."/>
            <person name="Sorensen J.L."/>
            <person name="Fitzpatrick D.A."/>
            <person name="Frisvad J.C."/>
            <person name="Nielsen K.L."/>
        </authorList>
    </citation>
    <scope>NUCLEOTIDE SEQUENCE</scope>
    <source>
        <strain evidence="15">IBT 19713</strain>
    </source>
</reference>
<dbReference type="Gene3D" id="3.40.50.10440">
    <property type="entry name" value="Dihydroxyacetone kinase, domain 1"/>
    <property type="match status" value="1"/>
</dbReference>
<dbReference type="Proteomes" id="UP001150941">
    <property type="component" value="Unassembled WGS sequence"/>
</dbReference>
<dbReference type="Gene3D" id="3.30.1180.20">
    <property type="entry name" value="Dihydroxyacetone kinase, domain 2"/>
    <property type="match status" value="1"/>
</dbReference>
<proteinExistence type="inferred from homology"/>
<dbReference type="SUPFAM" id="SSF101473">
    <property type="entry name" value="DhaL-like"/>
    <property type="match status" value="1"/>
</dbReference>
<evidence type="ECO:0000256" key="10">
    <source>
        <dbReference type="ARBA" id="ARBA00048898"/>
    </source>
</evidence>
<dbReference type="PROSITE" id="PS51481">
    <property type="entry name" value="DHAK"/>
    <property type="match status" value="1"/>
</dbReference>
<keyword evidence="8" id="KW-0067">ATP-binding</keyword>
<keyword evidence="5" id="KW-0547">Nucleotide-binding</keyword>
<dbReference type="PANTHER" id="PTHR28629">
    <property type="entry name" value="TRIOKINASE/FMN CYCLASE"/>
    <property type="match status" value="1"/>
</dbReference>
<keyword evidence="6 15" id="KW-0418">Kinase</keyword>
<feature type="binding site" evidence="12">
    <location>
        <begin position="57"/>
        <end position="60"/>
    </location>
    <ligand>
        <name>substrate</name>
    </ligand>
</feature>
<dbReference type="InterPro" id="IPR050861">
    <property type="entry name" value="Dihydroxyacetone_Kinase"/>
</dbReference>
<dbReference type="InterPro" id="IPR036117">
    <property type="entry name" value="DhaL_dom_sf"/>
</dbReference>
<dbReference type="GO" id="GO:0005524">
    <property type="term" value="F:ATP binding"/>
    <property type="evidence" value="ECO:0007669"/>
    <property type="project" value="UniProtKB-KW"/>
</dbReference>
<comment type="similarity">
    <text evidence="3">Belongs to the dihydroxyacetone kinase (DAK) family.</text>
</comment>
<dbReference type="InterPro" id="IPR004007">
    <property type="entry name" value="DhaL_dom"/>
</dbReference>
<dbReference type="PROSITE" id="PS51480">
    <property type="entry name" value="DHAL"/>
    <property type="match status" value="1"/>
</dbReference>
<dbReference type="GeneID" id="83198169"/>
<dbReference type="AlphaFoldDB" id="A0A9W9PGT3"/>
<evidence type="ECO:0000259" key="13">
    <source>
        <dbReference type="PROSITE" id="PS51480"/>
    </source>
</evidence>
<feature type="active site" description="Tele-hemiaminal-histidine intermediate" evidence="11">
    <location>
        <position position="224"/>
    </location>
</feature>
<keyword evidence="4" id="KW-0808">Transferase</keyword>
<dbReference type="InterPro" id="IPR012734">
    <property type="entry name" value="DhaK_ATP"/>
</dbReference>
<dbReference type="FunFam" id="3.30.1180.20:FF:000001">
    <property type="entry name" value="Dihydroxyacetone kinase 1"/>
    <property type="match status" value="1"/>
</dbReference>
<keyword evidence="7" id="KW-0319">Glycerol metabolism</keyword>
<comment type="function">
    <text evidence="1">Catalyzes both the phosphorylation of dihydroxyacetone and of glyceraldehyde.</text>
</comment>
<comment type="catalytic activity">
    <reaction evidence="10">
        <text>dihydroxyacetone + ATP = dihydroxyacetone phosphate + ADP + H(+)</text>
        <dbReference type="Rhea" id="RHEA:15773"/>
        <dbReference type="ChEBI" id="CHEBI:15378"/>
        <dbReference type="ChEBI" id="CHEBI:16016"/>
        <dbReference type="ChEBI" id="CHEBI:30616"/>
        <dbReference type="ChEBI" id="CHEBI:57642"/>
        <dbReference type="ChEBI" id="CHEBI:456216"/>
        <dbReference type="EC" id="2.7.1.29"/>
    </reaction>
</comment>
<feature type="binding site" evidence="12">
    <location>
        <position position="114"/>
    </location>
    <ligand>
        <name>substrate</name>
    </ligand>
</feature>
<dbReference type="EMBL" id="JAPQKS010000002">
    <property type="protein sequence ID" value="KAJ5246586.1"/>
    <property type="molecule type" value="Genomic_DNA"/>
</dbReference>
<dbReference type="GO" id="GO:0005829">
    <property type="term" value="C:cytosol"/>
    <property type="evidence" value="ECO:0007669"/>
    <property type="project" value="TreeGrafter"/>
</dbReference>
<keyword evidence="16" id="KW-1185">Reference proteome</keyword>